<protein>
    <submittedName>
        <fullName evidence="3">Uncharacterized protein</fullName>
    </submittedName>
</protein>
<evidence type="ECO:0000256" key="1">
    <source>
        <dbReference type="SAM" id="MobiDB-lite"/>
    </source>
</evidence>
<feature type="signal peptide" evidence="2">
    <location>
        <begin position="1"/>
        <end position="16"/>
    </location>
</feature>
<sequence length="305" mass="33133">MRSIYLAICFVVGCLAEDNIFLCRDSICSDCPTTINAGTGWPECSLYEAYDFSDSNFPVESDGTMDFYLEIPAPNSGCKFLVGHFPESTIEGCGEPVIVVENAQCALFQTRGKFSTQFCCGKTDCEIAEGDWGVQAHNTSITIPSPDSPQHSKAESTGQSLDGRSWKGRVDPGFAKRGCDFTQEGDYYESYGTTQQISQYITGPATITDRTTQTVSWTTTFSASISYGILSAGIDFETSKSMSKSWTYTFEVPAGQTGVIIWTPTMTCRHGYVTGCSTDETGDACFPKEAEDGTIEGNLALQIHS</sequence>
<dbReference type="InterPro" id="IPR045702">
    <property type="entry name" value="DUF6060"/>
</dbReference>
<gene>
    <name evidence="3" type="ORF">UCRPC4_g01011</name>
</gene>
<keyword evidence="2" id="KW-0732">Signal</keyword>
<organism evidence="3 4">
    <name type="scientific">Phaeomoniella chlamydospora</name>
    <name type="common">Phaeoacremonium chlamydosporum</name>
    <dbReference type="NCBI Taxonomy" id="158046"/>
    <lineage>
        <taxon>Eukaryota</taxon>
        <taxon>Fungi</taxon>
        <taxon>Dikarya</taxon>
        <taxon>Ascomycota</taxon>
        <taxon>Pezizomycotina</taxon>
        <taxon>Eurotiomycetes</taxon>
        <taxon>Chaetothyriomycetidae</taxon>
        <taxon>Phaeomoniellales</taxon>
        <taxon>Phaeomoniellaceae</taxon>
        <taxon>Phaeomoniella</taxon>
    </lineage>
</organism>
<keyword evidence="4" id="KW-1185">Reference proteome</keyword>
<dbReference type="AlphaFoldDB" id="A0A0G2EZM0"/>
<feature type="chain" id="PRO_5002543827" evidence="2">
    <location>
        <begin position="17"/>
        <end position="305"/>
    </location>
</feature>
<feature type="region of interest" description="Disordered" evidence="1">
    <location>
        <begin position="140"/>
        <end position="165"/>
    </location>
</feature>
<evidence type="ECO:0000313" key="4">
    <source>
        <dbReference type="Proteomes" id="UP000053317"/>
    </source>
</evidence>
<reference evidence="3 4" key="2">
    <citation type="submission" date="2015-05" db="EMBL/GenBank/DDBJ databases">
        <authorList>
            <person name="Morales-Cruz A."/>
            <person name="Amrine K.C."/>
            <person name="Cantu D."/>
        </authorList>
    </citation>
    <scope>NUCLEOTIDE SEQUENCE [LARGE SCALE GENOMIC DNA]</scope>
    <source>
        <strain evidence="3">UCRPC4</strain>
    </source>
</reference>
<dbReference type="EMBL" id="LCWF01000023">
    <property type="protein sequence ID" value="KKY27569.1"/>
    <property type="molecule type" value="Genomic_DNA"/>
</dbReference>
<dbReference type="Proteomes" id="UP000053317">
    <property type="component" value="Unassembled WGS sequence"/>
</dbReference>
<name>A0A0G2EZM0_PHACM</name>
<proteinExistence type="predicted"/>
<comment type="caution">
    <text evidence="3">The sequence shown here is derived from an EMBL/GenBank/DDBJ whole genome shotgun (WGS) entry which is preliminary data.</text>
</comment>
<accession>A0A0G2EZM0</accession>
<evidence type="ECO:0000313" key="3">
    <source>
        <dbReference type="EMBL" id="KKY27569.1"/>
    </source>
</evidence>
<dbReference type="OrthoDB" id="3634414at2759"/>
<reference evidence="3 4" key="1">
    <citation type="submission" date="2015-05" db="EMBL/GenBank/DDBJ databases">
        <title>Distinctive expansion of gene families associated with plant cell wall degradation and secondary metabolism in the genomes of grapevine trunk pathogens.</title>
        <authorList>
            <person name="Lawrence D.P."/>
            <person name="Travadon R."/>
            <person name="Rolshausen P.E."/>
            <person name="Baumgartner K."/>
        </authorList>
    </citation>
    <scope>NUCLEOTIDE SEQUENCE [LARGE SCALE GENOMIC DNA]</scope>
    <source>
        <strain evidence="3">UCRPC4</strain>
    </source>
</reference>
<feature type="compositionally biased region" description="Polar residues" evidence="1">
    <location>
        <begin position="140"/>
        <end position="162"/>
    </location>
</feature>
<evidence type="ECO:0000256" key="2">
    <source>
        <dbReference type="SAM" id="SignalP"/>
    </source>
</evidence>
<dbReference type="Pfam" id="PF19535">
    <property type="entry name" value="DUF6060"/>
    <property type="match status" value="1"/>
</dbReference>